<protein>
    <recommendedName>
        <fullName evidence="1">Thiamine-monophosphate kinase</fullName>
        <shortName evidence="1">TMP kinase</shortName>
        <shortName evidence="1">Thiamine-phosphate kinase</shortName>
        <ecNumber evidence="1">2.7.4.16</ecNumber>
    </recommendedName>
</protein>
<dbReference type="InterPro" id="IPR036676">
    <property type="entry name" value="PurM-like_C_sf"/>
</dbReference>
<dbReference type="EC" id="2.7.4.16" evidence="1"/>
<feature type="binding site" evidence="1">
    <location>
        <position position="59"/>
    </location>
    <ligand>
        <name>substrate</name>
    </ligand>
</feature>
<dbReference type="GO" id="GO:0000287">
    <property type="term" value="F:magnesium ion binding"/>
    <property type="evidence" value="ECO:0007669"/>
    <property type="project" value="UniProtKB-UniRule"/>
</dbReference>
<feature type="binding site" evidence="1">
    <location>
        <position position="234"/>
    </location>
    <ligand>
        <name>Mg(2+)</name>
        <dbReference type="ChEBI" id="CHEBI:18420"/>
        <label>3</label>
    </ligand>
</feature>
<dbReference type="GO" id="GO:0009030">
    <property type="term" value="F:thiamine-phosphate kinase activity"/>
    <property type="evidence" value="ECO:0007669"/>
    <property type="project" value="UniProtKB-UniRule"/>
</dbReference>
<dbReference type="HAMAP" id="MF_02128">
    <property type="entry name" value="TMP_kinase"/>
    <property type="match status" value="1"/>
</dbReference>
<evidence type="ECO:0000259" key="2">
    <source>
        <dbReference type="Pfam" id="PF00586"/>
    </source>
</evidence>
<dbReference type="InterPro" id="IPR036921">
    <property type="entry name" value="PurM-like_N_sf"/>
</dbReference>
<keyword evidence="1" id="KW-0808">Transferase</keyword>
<feature type="binding site" evidence="1">
    <location>
        <position position="50"/>
    </location>
    <ligand>
        <name>Mg(2+)</name>
        <dbReference type="ChEBI" id="CHEBI:18420"/>
        <label>4</label>
    </ligand>
</feature>
<dbReference type="Gene3D" id="3.90.650.10">
    <property type="entry name" value="PurM-like C-terminal domain"/>
    <property type="match status" value="1"/>
</dbReference>
<comment type="catalytic activity">
    <reaction evidence="1">
        <text>thiamine phosphate + ATP = thiamine diphosphate + ADP</text>
        <dbReference type="Rhea" id="RHEA:15913"/>
        <dbReference type="ChEBI" id="CHEBI:30616"/>
        <dbReference type="ChEBI" id="CHEBI:37575"/>
        <dbReference type="ChEBI" id="CHEBI:58937"/>
        <dbReference type="ChEBI" id="CHEBI:456216"/>
        <dbReference type="EC" id="2.7.4.16"/>
    </reaction>
</comment>
<dbReference type="PIRSF" id="PIRSF005303">
    <property type="entry name" value="Thiam_monoph_kin"/>
    <property type="match status" value="1"/>
</dbReference>
<keyword evidence="1" id="KW-0547">Nucleotide-binding</keyword>
<feature type="binding site" evidence="1">
    <location>
        <position position="111"/>
    </location>
    <ligand>
        <name>ATP</name>
        <dbReference type="ChEBI" id="CHEBI:30616"/>
    </ligand>
</feature>
<evidence type="ECO:0000259" key="3">
    <source>
        <dbReference type="Pfam" id="PF02769"/>
    </source>
</evidence>
<dbReference type="Pfam" id="PF02769">
    <property type="entry name" value="AIRS_C"/>
    <property type="match status" value="1"/>
</dbReference>
<feature type="binding site" evidence="1">
    <location>
        <position position="285"/>
    </location>
    <ligand>
        <name>substrate</name>
    </ligand>
</feature>
<feature type="binding site" evidence="1">
    <location>
        <position position="237"/>
    </location>
    <ligand>
        <name>Mg(2+)</name>
        <dbReference type="ChEBI" id="CHEBI:18420"/>
        <label>5</label>
    </ligand>
</feature>
<feature type="domain" description="PurM-like N-terminal" evidence="2">
    <location>
        <begin position="33"/>
        <end position="145"/>
    </location>
</feature>
<dbReference type="GO" id="GO:0009229">
    <property type="term" value="P:thiamine diphosphate biosynthetic process"/>
    <property type="evidence" value="ECO:0007669"/>
    <property type="project" value="UniProtKB-UniRule"/>
</dbReference>
<dbReference type="AlphaFoldDB" id="A0A480A4M5"/>
<comment type="caution">
    <text evidence="4">The sequence shown here is derived from an EMBL/GenBank/DDBJ whole genome shotgun (WGS) entry which is preliminary data.</text>
</comment>
<feature type="binding site" evidence="1">
    <location>
        <position position="81"/>
    </location>
    <ligand>
        <name>Mg(2+)</name>
        <dbReference type="ChEBI" id="CHEBI:18420"/>
        <label>4</label>
    </ligand>
</feature>
<name>A0A480A4M5_9CYAN</name>
<keyword evidence="1" id="KW-0479">Metal-binding</keyword>
<comment type="function">
    <text evidence="1">Catalyzes the ATP-dependent phosphorylation of thiamine-monophosphate (TMP) to form thiamine-pyrophosphate (TPP), the active form of vitamin B1.</text>
</comment>
<keyword evidence="1" id="KW-0784">Thiamine biosynthesis</keyword>
<dbReference type="SUPFAM" id="SSF56042">
    <property type="entry name" value="PurM C-terminal domain-like"/>
    <property type="match status" value="1"/>
</dbReference>
<dbReference type="SUPFAM" id="SSF55326">
    <property type="entry name" value="PurM N-terminal domain-like"/>
    <property type="match status" value="1"/>
</dbReference>
<comment type="similarity">
    <text evidence="1">Belongs to the thiamine-monophosphate kinase family.</text>
</comment>
<feature type="binding site" evidence="1">
    <location>
        <position position="35"/>
    </location>
    <ligand>
        <name>Mg(2+)</name>
        <dbReference type="ChEBI" id="CHEBI:18420"/>
        <label>3</label>
    </ligand>
</feature>
<feature type="binding site" evidence="1">
    <location>
        <position position="51"/>
    </location>
    <ligand>
        <name>Mg(2+)</name>
        <dbReference type="ChEBI" id="CHEBI:18420"/>
        <label>1</label>
    </ligand>
</feature>
<dbReference type="InterPro" id="IPR016188">
    <property type="entry name" value="PurM-like_N"/>
</dbReference>
<dbReference type="PANTHER" id="PTHR30270">
    <property type="entry name" value="THIAMINE-MONOPHOSPHATE KINASE"/>
    <property type="match status" value="1"/>
</dbReference>
<dbReference type="Gene3D" id="3.30.1330.10">
    <property type="entry name" value="PurM-like, N-terminal domain"/>
    <property type="match status" value="1"/>
</dbReference>
<keyword evidence="1" id="KW-0460">Magnesium</keyword>
<evidence type="ECO:0000313" key="5">
    <source>
        <dbReference type="Proteomes" id="UP000300142"/>
    </source>
</evidence>
<feature type="binding site" evidence="1">
    <location>
        <position position="81"/>
    </location>
    <ligand>
        <name>Mg(2+)</name>
        <dbReference type="ChEBI" id="CHEBI:18420"/>
        <label>2</label>
    </ligand>
</feature>
<dbReference type="Pfam" id="PF00586">
    <property type="entry name" value="AIRS"/>
    <property type="match status" value="1"/>
</dbReference>
<evidence type="ECO:0000256" key="1">
    <source>
        <dbReference type="HAMAP-Rule" id="MF_02128"/>
    </source>
</evidence>
<dbReference type="EMBL" id="BJCE01000261">
    <property type="protein sequence ID" value="GCL39472.1"/>
    <property type="molecule type" value="Genomic_DNA"/>
</dbReference>
<dbReference type="GO" id="GO:0009228">
    <property type="term" value="P:thiamine biosynthetic process"/>
    <property type="evidence" value="ECO:0007669"/>
    <property type="project" value="UniProtKB-KW"/>
</dbReference>
<dbReference type="InterPro" id="IPR010918">
    <property type="entry name" value="PurM-like_C_dom"/>
</dbReference>
<gene>
    <name evidence="1" type="primary">thiL</name>
    <name evidence="4" type="ORF">SR1949_45980</name>
</gene>
<keyword evidence="1" id="KW-0067">ATP-binding</keyword>
<dbReference type="CDD" id="cd02194">
    <property type="entry name" value="ThiL"/>
    <property type="match status" value="1"/>
</dbReference>
<keyword evidence="1 4" id="KW-0418">Kinase</keyword>
<dbReference type="NCBIfam" id="TIGR01379">
    <property type="entry name" value="thiL"/>
    <property type="match status" value="1"/>
</dbReference>
<comment type="pathway">
    <text evidence="1">Cofactor biosynthesis; thiamine diphosphate biosynthesis; thiamine diphosphate from thiamine phosphate: step 1/1.</text>
</comment>
<dbReference type="PANTHER" id="PTHR30270:SF0">
    <property type="entry name" value="THIAMINE-MONOPHOSPHATE KINASE"/>
    <property type="match status" value="1"/>
</dbReference>
<comment type="miscellaneous">
    <text evidence="1">Reaction mechanism of ThiL seems to utilize a direct, inline transfer of the gamma-phosphate of ATP to TMP rather than a phosphorylated enzyme intermediate.</text>
</comment>
<feature type="binding site" evidence="1">
    <location>
        <position position="341"/>
    </location>
    <ligand>
        <name>substrate</name>
    </ligand>
</feature>
<reference evidence="5" key="1">
    <citation type="submission" date="2019-02" db="EMBL/GenBank/DDBJ databases">
        <title>Draft genome sequence of Sphaerospermopsis reniformis NIES-1949.</title>
        <authorList>
            <person name="Yamaguchi H."/>
            <person name="Suzuki S."/>
            <person name="Kawachi M."/>
        </authorList>
    </citation>
    <scope>NUCLEOTIDE SEQUENCE [LARGE SCALE GENOMIC DNA]</scope>
    <source>
        <strain evidence="5">NIES-1949</strain>
    </source>
</reference>
<evidence type="ECO:0000313" key="4">
    <source>
        <dbReference type="EMBL" id="GCL39472.1"/>
    </source>
</evidence>
<keyword evidence="5" id="KW-1185">Reference proteome</keyword>
<feature type="binding site" evidence="1">
    <location>
        <position position="81"/>
    </location>
    <ligand>
        <name>Mg(2+)</name>
        <dbReference type="ChEBI" id="CHEBI:18420"/>
        <label>3</label>
    </ligand>
</feature>
<dbReference type="UniPathway" id="UPA00060">
    <property type="reaction ID" value="UER00142"/>
</dbReference>
<feature type="binding site" evidence="1">
    <location>
        <position position="236"/>
    </location>
    <ligand>
        <name>ATP</name>
        <dbReference type="ChEBI" id="CHEBI:30616"/>
    </ligand>
</feature>
<sequence length="345" mass="36901">MSNLPAEHLQVRDIGEQGLLERLQRFCPSEVIGDDAAVLATESKQSLVVTTDMLVDGVHFSDVTTAPEDAGWRAAAANLSDLAAMGAFPLGITVGLGLPGDLSVEWVERMYQGMTECLQKYNVSIVGGDIVRSPITTLSITAFGQANPDFIIHRSTAQIGDAIVVTGIHGASRGGLELLLNPEIGQNLKSEEKVALITAHQRPRPRLDVIPILKEILFSPCSLPSAPCLISGMDSSDGLADAVLQICRASKVGAILEASKIPLPSTFNHWLTLQRSLNYALYGGEDFELVLCLPPQTALELVKKLGAGAAIVGKITPGSTVILQHENEKIPDQVLTLRQGFQHFS</sequence>
<accession>A0A480A4M5</accession>
<proteinExistence type="inferred from homology"/>
<dbReference type="InterPro" id="IPR006283">
    <property type="entry name" value="ThiL-like"/>
</dbReference>
<feature type="binding site" evidence="1">
    <location>
        <position position="154"/>
    </location>
    <ligand>
        <name>ATP</name>
        <dbReference type="ChEBI" id="CHEBI:30616"/>
    </ligand>
</feature>
<feature type="domain" description="PurM-like C-terminal" evidence="3">
    <location>
        <begin position="159"/>
        <end position="323"/>
    </location>
</feature>
<dbReference type="Proteomes" id="UP000300142">
    <property type="component" value="Unassembled WGS sequence"/>
</dbReference>
<organism evidence="4 5">
    <name type="scientific">Sphaerospermopsis reniformis</name>
    <dbReference type="NCBI Taxonomy" id="531300"/>
    <lineage>
        <taxon>Bacteria</taxon>
        <taxon>Bacillati</taxon>
        <taxon>Cyanobacteriota</taxon>
        <taxon>Cyanophyceae</taxon>
        <taxon>Nostocales</taxon>
        <taxon>Aphanizomenonaceae</taxon>
        <taxon>Sphaerospermopsis</taxon>
    </lineage>
</organism>
<feature type="binding site" evidence="1">
    <location>
        <position position="35"/>
    </location>
    <ligand>
        <name>Mg(2+)</name>
        <dbReference type="ChEBI" id="CHEBI:18420"/>
        <label>4</label>
    </ligand>
</feature>
<feature type="binding site" evidence="1">
    <location>
        <position position="52"/>
    </location>
    <ligand>
        <name>Mg(2+)</name>
        <dbReference type="ChEBI" id="CHEBI:18420"/>
        <label>1</label>
    </ligand>
</feature>
<feature type="binding site" evidence="1">
    <location>
        <position position="52"/>
    </location>
    <ligand>
        <name>Mg(2+)</name>
        <dbReference type="ChEBI" id="CHEBI:18420"/>
        <label>2</label>
    </ligand>
</feature>
<dbReference type="GO" id="GO:0005524">
    <property type="term" value="F:ATP binding"/>
    <property type="evidence" value="ECO:0007669"/>
    <property type="project" value="UniProtKB-UniRule"/>
</dbReference>
<feature type="binding site" evidence="1">
    <location>
        <position position="129"/>
    </location>
    <ligand>
        <name>Mg(2+)</name>
        <dbReference type="ChEBI" id="CHEBI:18420"/>
        <label>1</label>
    </ligand>
</feature>
<dbReference type="RefSeq" id="WP_137669043.1">
    <property type="nucleotide sequence ID" value="NZ_BJCE01000261.1"/>
</dbReference>
<feature type="binding site" evidence="1">
    <location>
        <begin position="128"/>
        <end position="129"/>
    </location>
    <ligand>
        <name>ATP</name>
        <dbReference type="ChEBI" id="CHEBI:30616"/>
    </ligand>
</feature>